<sequence length="75" mass="8369">MLPVLKYKKSPSSLPSAFFFSSTLEVFLALFNSEPCKERVFLLFSLFDKRGLCIAAARSCRSSEFGSGLADFTFL</sequence>
<proteinExistence type="predicted"/>
<accession>A0A2P2R439</accession>
<name>A0A2P2R439_RHIMU</name>
<organism evidence="1">
    <name type="scientific">Rhizophora mucronata</name>
    <name type="common">Asiatic mangrove</name>
    <dbReference type="NCBI Taxonomy" id="61149"/>
    <lineage>
        <taxon>Eukaryota</taxon>
        <taxon>Viridiplantae</taxon>
        <taxon>Streptophyta</taxon>
        <taxon>Embryophyta</taxon>
        <taxon>Tracheophyta</taxon>
        <taxon>Spermatophyta</taxon>
        <taxon>Magnoliopsida</taxon>
        <taxon>eudicotyledons</taxon>
        <taxon>Gunneridae</taxon>
        <taxon>Pentapetalae</taxon>
        <taxon>rosids</taxon>
        <taxon>fabids</taxon>
        <taxon>Malpighiales</taxon>
        <taxon>Rhizophoraceae</taxon>
        <taxon>Rhizophora</taxon>
    </lineage>
</organism>
<dbReference type="AlphaFoldDB" id="A0A2P2R439"/>
<dbReference type="EMBL" id="GGEC01093463">
    <property type="protein sequence ID" value="MBX73947.1"/>
    <property type="molecule type" value="Transcribed_RNA"/>
</dbReference>
<reference evidence="1" key="1">
    <citation type="submission" date="2018-02" db="EMBL/GenBank/DDBJ databases">
        <title>Rhizophora mucronata_Transcriptome.</title>
        <authorList>
            <person name="Meera S.P."/>
            <person name="Sreeshan A."/>
            <person name="Augustine A."/>
        </authorList>
    </citation>
    <scope>NUCLEOTIDE SEQUENCE</scope>
    <source>
        <tissue evidence="1">Leaf</tissue>
    </source>
</reference>
<evidence type="ECO:0000313" key="1">
    <source>
        <dbReference type="EMBL" id="MBX73947.1"/>
    </source>
</evidence>
<protein>
    <submittedName>
        <fullName evidence="1">Uncharacterized protein</fullName>
    </submittedName>
</protein>